<accession>A0A097ARX0</accession>
<proteinExistence type="predicted"/>
<dbReference type="EMBL" id="CP009170">
    <property type="protein sequence ID" value="AIS52571.1"/>
    <property type="molecule type" value="Genomic_DNA"/>
</dbReference>
<feature type="coiled-coil region" evidence="1">
    <location>
        <begin position="72"/>
        <end position="99"/>
    </location>
</feature>
<evidence type="ECO:0000313" key="2">
    <source>
        <dbReference type="EMBL" id="AIS52571.1"/>
    </source>
</evidence>
<dbReference type="Proteomes" id="UP000029669">
    <property type="component" value="Chromosome"/>
</dbReference>
<dbReference type="HOGENOM" id="CLU_078484_3_2_9"/>
<dbReference type="KEGG" id="tki:TKV_c14000"/>
<gene>
    <name evidence="2" type="ORF">TKV_c14000</name>
</gene>
<dbReference type="AlphaFoldDB" id="A0A097ARX0"/>
<evidence type="ECO:0000256" key="1">
    <source>
        <dbReference type="SAM" id="Coils"/>
    </source>
</evidence>
<dbReference type="eggNOG" id="COG1193">
    <property type="taxonomic scope" value="Bacteria"/>
</dbReference>
<name>A0A097ARX0_THEKI</name>
<evidence type="ECO:0000313" key="3">
    <source>
        <dbReference type="Proteomes" id="UP000029669"/>
    </source>
</evidence>
<sequence>MSNIGDLEVFNLLDELEDIIERSSTIPLSNKAIVSKEEILDLIKQIRIKLPDEFKRAEWIKQERQRILLDAQQDAETIIKDAEQKINEMVNESEIVKRAEKTAAEIISAAQANAKEIRLGSREYADELLAKIEAEITNILETIKKNREELRGTK</sequence>
<organism evidence="2 3">
    <name type="scientific">Thermoanaerobacter kivui</name>
    <name type="common">Acetogenium kivui</name>
    <dbReference type="NCBI Taxonomy" id="2325"/>
    <lineage>
        <taxon>Bacteria</taxon>
        <taxon>Bacillati</taxon>
        <taxon>Bacillota</taxon>
        <taxon>Clostridia</taxon>
        <taxon>Thermoanaerobacterales</taxon>
        <taxon>Thermoanaerobacteraceae</taxon>
        <taxon>Thermoanaerobacter</taxon>
    </lineage>
</organism>
<keyword evidence="3" id="KW-1185">Reference proteome</keyword>
<dbReference type="STRING" id="2325.TKV_c14000"/>
<dbReference type="OrthoDB" id="1690557at2"/>
<reference evidence="3" key="1">
    <citation type="journal article" date="2015" name="Genome Announc.">
        <title>Whole-Genome Sequences of 80 Environmental and Clinical Isolates of Burkholderia pseudomallei.</title>
        <authorList>
            <person name="Johnson S.L."/>
            <person name="Baker A.L."/>
            <person name="Chain P.S."/>
            <person name="Currie B.J."/>
            <person name="Daligault H.E."/>
            <person name="Davenport K.W."/>
            <person name="Davis C.B."/>
            <person name="Inglis T.J."/>
            <person name="Kaestli M."/>
            <person name="Koren S."/>
            <person name="Mayo M."/>
            <person name="Merritt A.J."/>
            <person name="Price E.P."/>
            <person name="Sarovich D.S."/>
            <person name="Warner J."/>
            <person name="Rosovitz M.J."/>
        </authorList>
    </citation>
    <scope>NUCLEOTIDE SEQUENCE [LARGE SCALE GENOMIC DNA]</scope>
    <source>
        <strain evidence="3">DSM 2030</strain>
    </source>
</reference>
<dbReference type="RefSeq" id="WP_049685304.1">
    <property type="nucleotide sequence ID" value="NZ_CP009170.1"/>
</dbReference>
<keyword evidence="1" id="KW-0175">Coiled coil</keyword>
<protein>
    <submittedName>
        <fullName evidence="2">ATPase</fullName>
    </submittedName>
</protein>